<dbReference type="PANTHER" id="PTHR43630:SF2">
    <property type="entry name" value="GLYCOSYLTRANSFERASE"/>
    <property type="match status" value="1"/>
</dbReference>
<dbReference type="SUPFAM" id="SSF53448">
    <property type="entry name" value="Nucleotide-diphospho-sugar transferases"/>
    <property type="match status" value="1"/>
</dbReference>
<dbReference type="AlphaFoldDB" id="A0A917M954"/>
<organism evidence="2 3">
    <name type="scientific">Paenibacillus radicis</name>
    <name type="common">ex Gao et al. 2016</name>
    <dbReference type="NCBI Taxonomy" id="1737354"/>
    <lineage>
        <taxon>Bacteria</taxon>
        <taxon>Bacillati</taxon>
        <taxon>Bacillota</taxon>
        <taxon>Bacilli</taxon>
        <taxon>Bacillales</taxon>
        <taxon>Paenibacillaceae</taxon>
        <taxon>Paenibacillus</taxon>
    </lineage>
</organism>
<dbReference type="InterPro" id="IPR029044">
    <property type="entry name" value="Nucleotide-diphossugar_trans"/>
</dbReference>
<name>A0A917M954_9BACL</name>
<evidence type="ECO:0000259" key="1">
    <source>
        <dbReference type="Pfam" id="PF00535"/>
    </source>
</evidence>
<protein>
    <recommendedName>
        <fullName evidence="1">Glycosyltransferase 2-like domain-containing protein</fullName>
    </recommendedName>
</protein>
<dbReference type="Gene3D" id="3.90.550.10">
    <property type="entry name" value="Spore Coat Polysaccharide Biosynthesis Protein SpsA, Chain A"/>
    <property type="match status" value="1"/>
</dbReference>
<dbReference type="InterPro" id="IPR001173">
    <property type="entry name" value="Glyco_trans_2-like"/>
</dbReference>
<evidence type="ECO:0000313" key="3">
    <source>
        <dbReference type="Proteomes" id="UP000600247"/>
    </source>
</evidence>
<reference evidence="2 3" key="1">
    <citation type="journal article" date="2014" name="Int. J. Syst. Evol. Microbiol.">
        <title>Complete genome sequence of Corynebacterium casei LMG S-19264T (=DSM 44701T), isolated from a smear-ripened cheese.</title>
        <authorList>
            <consortium name="US DOE Joint Genome Institute (JGI-PGF)"/>
            <person name="Walter F."/>
            <person name="Albersmeier A."/>
            <person name="Kalinowski J."/>
            <person name="Ruckert C."/>
        </authorList>
    </citation>
    <scope>NUCLEOTIDE SEQUENCE [LARGE SCALE GENOMIC DNA]</scope>
    <source>
        <strain evidence="2 3">CGMCC 1.15286</strain>
    </source>
</reference>
<keyword evidence="3" id="KW-1185">Reference proteome</keyword>
<dbReference type="SMART" id="SM00028">
    <property type="entry name" value="TPR"/>
    <property type="match status" value="4"/>
</dbReference>
<dbReference type="Gene3D" id="1.25.40.10">
    <property type="entry name" value="Tetratricopeptide repeat domain"/>
    <property type="match status" value="2"/>
</dbReference>
<dbReference type="Pfam" id="PF00535">
    <property type="entry name" value="Glycos_transf_2"/>
    <property type="match status" value="1"/>
</dbReference>
<dbReference type="SUPFAM" id="SSF48452">
    <property type="entry name" value="TPR-like"/>
    <property type="match status" value="1"/>
</dbReference>
<gene>
    <name evidence="2" type="ORF">GCM10010918_49440</name>
</gene>
<dbReference type="EMBL" id="BMHY01000014">
    <property type="protein sequence ID" value="GGG85565.1"/>
    <property type="molecule type" value="Genomic_DNA"/>
</dbReference>
<comment type="caution">
    <text evidence="2">The sequence shown here is derived from an EMBL/GenBank/DDBJ whole genome shotgun (WGS) entry which is preliminary data.</text>
</comment>
<dbReference type="PANTHER" id="PTHR43630">
    <property type="entry name" value="POLY-BETA-1,6-N-ACETYL-D-GLUCOSAMINE SYNTHASE"/>
    <property type="match status" value="1"/>
</dbReference>
<dbReference type="InterPro" id="IPR011990">
    <property type="entry name" value="TPR-like_helical_dom_sf"/>
</dbReference>
<dbReference type="Proteomes" id="UP000600247">
    <property type="component" value="Unassembled WGS sequence"/>
</dbReference>
<dbReference type="RefSeq" id="WP_188892363.1">
    <property type="nucleotide sequence ID" value="NZ_BMHY01000014.1"/>
</dbReference>
<evidence type="ECO:0000313" key="2">
    <source>
        <dbReference type="EMBL" id="GGG85565.1"/>
    </source>
</evidence>
<dbReference type="InterPro" id="IPR019734">
    <property type="entry name" value="TPR_rpt"/>
</dbReference>
<proteinExistence type="predicted"/>
<feature type="domain" description="Glycosyltransferase 2-like" evidence="1">
    <location>
        <begin position="5"/>
        <end position="100"/>
    </location>
</feature>
<accession>A0A917M954</accession>
<dbReference type="CDD" id="cd02511">
    <property type="entry name" value="Beta4Glucosyltransferase"/>
    <property type="match status" value="1"/>
</dbReference>
<sequence>MLLGVHVIVRDEADVLGRCLSSVQGIADEIIVADTGSTDQSAAIAAGFGAKVIEVPWQDDFAAVRNRLLDEASTQWILVLDADEWLSGGEALLLRQELEEAALSISAFKLAMEHVIDDTDHQNVVRSEAVRLFRNRQSFKYTGEIHEQLTNETKEVDGPLLTASFILLHDGYKPSVLQRKKKTERNLRIITRQLSQRPDDPFCLYNYAVALCQSGQLAEALDAFRQSLASTSVKAPYRPTLIRDYAKTLLATGKADEAGQLLRSETLGYRDYAELHLLYGESLVALHLLSDAEAAFKAAIAAGETGRYVSLAGSSGYRAHTALGEIYLRLGHRSEANYHLKIALEQAPLWEPALKGMALWLHEDGVPDSALADRLGEWVEPGQTKLVARVLVGIGAYSDALLLWQSVLNEEWTVRDKVLYSECLIGIQRYSEASQLLEELVVQQNPAYSEELGIAVVDWMLCLWTEERRMPVQGWSQLHLLMGKPQLEWTKELDLLLTSKRRGYPASLANARNLEAARIFMDRAIGHGMLPLAQRFVKRLRGLDASFETSLYDNGYMAASAELMLQSYGAKGRLGAEQAYRLGELLYRKRLFQEALPLMEQAAEAEGSAIADRAQLGVASVCLQLALESLQPEEYGGGRSWDGGWPEQDRERITEALRLTEALGWLTNWNGLQRRRAGGDASEANFLMHDR</sequence>